<dbReference type="Proteomes" id="UP000767238">
    <property type="component" value="Unassembled WGS sequence"/>
</dbReference>
<dbReference type="Gene3D" id="3.40.50.1700">
    <property type="entry name" value="Glycoside hydrolase family 3 C-terminal domain"/>
    <property type="match status" value="1"/>
</dbReference>
<dbReference type="InterPro" id="IPR002772">
    <property type="entry name" value="Glyco_hydro_3_C"/>
</dbReference>
<reference evidence="20" key="2">
    <citation type="submission" date="2021-08" db="EMBL/GenBank/DDBJ databases">
        <authorList>
            <person name="Gostincar C."/>
            <person name="Sun X."/>
            <person name="Song Z."/>
            <person name="Gunde-Cimerman N."/>
        </authorList>
    </citation>
    <scope>NUCLEOTIDE SEQUENCE</scope>
    <source>
        <strain evidence="20">EXF-8016</strain>
    </source>
</reference>
<keyword evidence="11" id="KW-0326">Glycosidase</keyword>
<evidence type="ECO:0000256" key="13">
    <source>
        <dbReference type="ARBA" id="ARBA00024983"/>
    </source>
</evidence>
<evidence type="ECO:0000256" key="2">
    <source>
        <dbReference type="ARBA" id="ARBA00004613"/>
    </source>
</evidence>
<protein>
    <recommendedName>
        <fullName evidence="14">Probable beta-glucosidase G</fullName>
        <ecNumber evidence="5">3.2.1.21</ecNumber>
    </recommendedName>
    <alternativeName>
        <fullName evidence="15">Beta-D-glucoside glucohydrolase G</fullName>
    </alternativeName>
    <alternativeName>
        <fullName evidence="16">Cellobiase G</fullName>
    </alternativeName>
    <alternativeName>
        <fullName evidence="17">Gentiobiase G</fullName>
    </alternativeName>
</protein>
<dbReference type="GO" id="GO:0009251">
    <property type="term" value="P:glucan catabolic process"/>
    <property type="evidence" value="ECO:0007669"/>
    <property type="project" value="TreeGrafter"/>
</dbReference>
<dbReference type="EC" id="3.2.1.21" evidence="5"/>
<dbReference type="Pfam" id="PF14310">
    <property type="entry name" value="Fn3-like"/>
    <property type="match status" value="1"/>
</dbReference>
<evidence type="ECO:0000256" key="5">
    <source>
        <dbReference type="ARBA" id="ARBA00012744"/>
    </source>
</evidence>
<evidence type="ECO:0000256" key="11">
    <source>
        <dbReference type="ARBA" id="ARBA00023295"/>
    </source>
</evidence>
<dbReference type="PANTHER" id="PTHR42715:SF12">
    <property type="entry name" value="BETA-GLUCOSIDASE G-RELATED"/>
    <property type="match status" value="1"/>
</dbReference>
<evidence type="ECO:0000256" key="4">
    <source>
        <dbReference type="ARBA" id="ARBA00005336"/>
    </source>
</evidence>
<dbReference type="OrthoDB" id="416222at2759"/>
<comment type="catalytic activity">
    <reaction evidence="1">
        <text>Hydrolysis of terminal, non-reducing beta-D-glucosyl residues with release of beta-D-glucose.</text>
        <dbReference type="EC" id="3.2.1.21"/>
    </reaction>
</comment>
<dbReference type="Pfam" id="PF00933">
    <property type="entry name" value="Glyco_hydro_3"/>
    <property type="match status" value="1"/>
</dbReference>
<dbReference type="GO" id="GO:0008422">
    <property type="term" value="F:beta-glucosidase activity"/>
    <property type="evidence" value="ECO:0007669"/>
    <property type="project" value="UniProtKB-EC"/>
</dbReference>
<dbReference type="Gene3D" id="2.60.40.10">
    <property type="entry name" value="Immunoglobulins"/>
    <property type="match status" value="1"/>
</dbReference>
<dbReference type="SUPFAM" id="SSF52279">
    <property type="entry name" value="Beta-D-glucan exohydrolase, C-terminal domain"/>
    <property type="match status" value="1"/>
</dbReference>
<sequence>MYTLKSSVAALVLLGQGIAAQNTSSSSWDHSLFTSSPGVFPTPNTTGIGWEDALQKAKQWVAQLTLEEKVGVLTGEPKGPCIGNIAPIPRIGFPGLCLQDGPLAIRQATYASVFPAGVAAASSWDRDLIRQRGEYLGAEFRDKGSHVMLGPVSGPLGRSADAGRGWEGFSPDPYLTGVAMQQTIEAVQEAGVQACAKHFIGNEQETQRNPSLSPSNKTIEAVSANIDDRTMHELYLWPFANAVKAGVASMMCSYNRLNGSYACQNSKAINGLLKEELGFQGYVMSDWGATHGGVANAEAGMDMDMPGTIAFFQAGTSYWGQNLTNAVNNGTVPESRIDDAAHRIMTPYFFLGQDQDYPRIDPSSGDINILGIKPYLDTFQYGEANVDVRSNHADLIRKLGSAGTILLKNTNNALPLNKPKNIAVFGNDAADPENGLYSLSLVGNGDYEYGNLPVGGGSGTGRLTYLSTPLDALKARTKQDGTLLQWNMNNTLLTDPTPGAAFGAIFPHPDTCIVLIKTWAAEGTDKVNLLPDWNGTAVVESVAAYCNNTIVVTHTSGPIIMPWADHPNVTAILAAHFPGEQSGNSLVDVLYGDYNPSGKLPYTIAYNESDYAFARVTNSTELALTEDPNAWQADFKEGLLIDYRHYDYYNLSVQYEFGYGLSYTNFSMSDVKVERLAPKNLTARPADAGIMPGGNPTLYDTLYEVTVKVKNTGSIAGDAVPQLYLSQPVDVSFGRTPVQVLRGFDKVTLGAGQTRTVTFPLMRRDLSFWDAVQQQWIIPSGQFGVRAGFSSRDIQVISGFSVFQGFTQSFDFEVANGDYTYVLGLHKSDDCSDSGGSYQGLPNQPICESSSGGFTHYSIHTLAAISKREPEKHDALKSGRSVDAALAKRQDVAFLGIALAAGIASAHFFNSGAGECTAYAVDGGTVEKTKCGSNLTWGTIFSFITAYGVSKAFRGTRQSTGPTARMRRDFSNFELGDDFQQLLLTPFPFSNIIDGYSGMIGHPANVTDHEGQDWIQWAISHKHTKSGQSFGTLLKYHPELGTYIMASDPQHITVEENSPSSRKRAGEQITAYYGWRQGASVQSIPTDQDSIDDIAAQVYDFGLNNNLDQYCANLEGGVSGISFTRTLTHGNFGLLRGVFTDKSANC</sequence>
<keyword evidence="9" id="KW-0325">Glycoprotein</keyword>
<dbReference type="InterPro" id="IPR001764">
    <property type="entry name" value="Glyco_hydro_3_N"/>
</dbReference>
<reference evidence="20" key="1">
    <citation type="journal article" date="2021" name="J Fungi (Basel)">
        <title>Virulence traits and population genomics of the black yeast Aureobasidium melanogenum.</title>
        <authorList>
            <person name="Cernosa A."/>
            <person name="Sun X."/>
            <person name="Gostincar C."/>
            <person name="Fang C."/>
            <person name="Gunde-Cimerman N."/>
            <person name="Song Z."/>
        </authorList>
    </citation>
    <scope>NUCLEOTIDE SEQUENCE</scope>
    <source>
        <strain evidence="20">EXF-8016</strain>
    </source>
</reference>
<dbReference type="InterPro" id="IPR050288">
    <property type="entry name" value="Cellulose_deg_GH3"/>
</dbReference>
<dbReference type="GO" id="GO:0005576">
    <property type="term" value="C:extracellular region"/>
    <property type="evidence" value="ECO:0007669"/>
    <property type="project" value="UniProtKB-SubCell"/>
</dbReference>
<evidence type="ECO:0000256" key="3">
    <source>
        <dbReference type="ARBA" id="ARBA00004987"/>
    </source>
</evidence>
<comment type="similarity">
    <text evidence="4">Belongs to the glycosyl hydrolase 3 family.</text>
</comment>
<accession>A0A9P8K703</accession>
<evidence type="ECO:0000313" key="21">
    <source>
        <dbReference type="Proteomes" id="UP000767238"/>
    </source>
</evidence>
<dbReference type="InterPro" id="IPR026891">
    <property type="entry name" value="Fn3-like"/>
</dbReference>
<comment type="caution">
    <text evidence="20">The sequence shown here is derived from an EMBL/GenBank/DDBJ whole genome shotgun (WGS) entry which is preliminary data.</text>
</comment>
<dbReference type="PANTHER" id="PTHR42715">
    <property type="entry name" value="BETA-GLUCOSIDASE"/>
    <property type="match status" value="1"/>
</dbReference>
<feature type="signal peptide" evidence="18">
    <location>
        <begin position="1"/>
        <end position="19"/>
    </location>
</feature>
<keyword evidence="12" id="KW-0624">Polysaccharide degradation</keyword>
<dbReference type="InterPro" id="IPR036881">
    <property type="entry name" value="Glyco_hydro_3_C_sf"/>
</dbReference>
<dbReference type="InterPro" id="IPR017853">
    <property type="entry name" value="GH"/>
</dbReference>
<feature type="chain" id="PRO_5040481249" description="Probable beta-glucosidase G" evidence="18">
    <location>
        <begin position="20"/>
        <end position="1146"/>
    </location>
</feature>
<evidence type="ECO:0000256" key="14">
    <source>
        <dbReference type="ARBA" id="ARBA00039579"/>
    </source>
</evidence>
<organism evidence="20 21">
    <name type="scientific">Aureobasidium melanogenum</name>
    <name type="common">Aureobasidium pullulans var. melanogenum</name>
    <dbReference type="NCBI Taxonomy" id="46634"/>
    <lineage>
        <taxon>Eukaryota</taxon>
        <taxon>Fungi</taxon>
        <taxon>Dikarya</taxon>
        <taxon>Ascomycota</taxon>
        <taxon>Pezizomycotina</taxon>
        <taxon>Dothideomycetes</taxon>
        <taxon>Dothideomycetidae</taxon>
        <taxon>Dothideales</taxon>
        <taxon>Saccotheciaceae</taxon>
        <taxon>Aureobasidium</taxon>
    </lineage>
</organism>
<dbReference type="Gene3D" id="3.20.20.300">
    <property type="entry name" value="Glycoside hydrolase, family 3, N-terminal domain"/>
    <property type="match status" value="1"/>
</dbReference>
<name>A0A9P8K703_AURME</name>
<gene>
    <name evidence="20" type="ORF">KCV03_g5009</name>
</gene>
<evidence type="ECO:0000256" key="18">
    <source>
        <dbReference type="SAM" id="SignalP"/>
    </source>
</evidence>
<evidence type="ECO:0000256" key="10">
    <source>
        <dbReference type="ARBA" id="ARBA00023277"/>
    </source>
</evidence>
<dbReference type="SUPFAM" id="SSF51445">
    <property type="entry name" value="(Trans)glycosidases"/>
    <property type="match status" value="1"/>
</dbReference>
<evidence type="ECO:0000256" key="1">
    <source>
        <dbReference type="ARBA" id="ARBA00000448"/>
    </source>
</evidence>
<comment type="pathway">
    <text evidence="3">Glycan metabolism; cellulose degradation.</text>
</comment>
<feature type="non-terminal residue" evidence="20">
    <location>
        <position position="1146"/>
    </location>
</feature>
<evidence type="ECO:0000256" key="12">
    <source>
        <dbReference type="ARBA" id="ARBA00023326"/>
    </source>
</evidence>
<dbReference type="EMBL" id="JAHFYH010000032">
    <property type="protein sequence ID" value="KAH0221537.1"/>
    <property type="molecule type" value="Genomic_DNA"/>
</dbReference>
<dbReference type="Pfam" id="PF01915">
    <property type="entry name" value="Glyco_hydro_3_C"/>
    <property type="match status" value="1"/>
</dbReference>
<evidence type="ECO:0000256" key="16">
    <source>
        <dbReference type="ARBA" id="ARBA00041601"/>
    </source>
</evidence>
<dbReference type="SMART" id="SM01217">
    <property type="entry name" value="Fn3_like"/>
    <property type="match status" value="1"/>
</dbReference>
<proteinExistence type="inferred from homology"/>
<dbReference type="FunFam" id="3.20.20.300:FF:000002">
    <property type="entry name" value="Probable beta-glucosidase"/>
    <property type="match status" value="1"/>
</dbReference>
<evidence type="ECO:0000256" key="17">
    <source>
        <dbReference type="ARBA" id="ARBA00041808"/>
    </source>
</evidence>
<evidence type="ECO:0000256" key="15">
    <source>
        <dbReference type="ARBA" id="ARBA00041276"/>
    </source>
</evidence>
<dbReference type="PRINTS" id="PR00133">
    <property type="entry name" value="GLHYDRLASE3"/>
</dbReference>
<evidence type="ECO:0000259" key="19">
    <source>
        <dbReference type="SMART" id="SM01217"/>
    </source>
</evidence>
<keyword evidence="7 18" id="KW-0732">Signal</keyword>
<keyword evidence="8 20" id="KW-0378">Hydrolase</keyword>
<comment type="function">
    <text evidence="13">Beta-glucosidases are one of a number of cellulolytic enzymes involved in the degradation of cellulosic biomass. Catalyzes the last step releasing glucose from the inhibitory cellobiose.</text>
</comment>
<keyword evidence="10" id="KW-0119">Carbohydrate metabolism</keyword>
<dbReference type="AlphaFoldDB" id="A0A9P8K703"/>
<dbReference type="InterPro" id="IPR036962">
    <property type="entry name" value="Glyco_hydro_3_N_sf"/>
</dbReference>
<evidence type="ECO:0000256" key="9">
    <source>
        <dbReference type="ARBA" id="ARBA00023180"/>
    </source>
</evidence>
<evidence type="ECO:0000313" key="20">
    <source>
        <dbReference type="EMBL" id="KAH0221537.1"/>
    </source>
</evidence>
<evidence type="ECO:0000256" key="8">
    <source>
        <dbReference type="ARBA" id="ARBA00022801"/>
    </source>
</evidence>
<keyword evidence="6" id="KW-0964">Secreted</keyword>
<comment type="subcellular location">
    <subcellularLocation>
        <location evidence="2">Secreted</location>
    </subcellularLocation>
</comment>
<dbReference type="InterPro" id="IPR013783">
    <property type="entry name" value="Ig-like_fold"/>
</dbReference>
<evidence type="ECO:0000256" key="6">
    <source>
        <dbReference type="ARBA" id="ARBA00022525"/>
    </source>
</evidence>
<evidence type="ECO:0000256" key="7">
    <source>
        <dbReference type="ARBA" id="ARBA00022729"/>
    </source>
</evidence>
<feature type="domain" description="Fibronectin type III-like" evidence="19">
    <location>
        <begin position="719"/>
        <end position="791"/>
    </location>
</feature>